<comment type="caution">
    <text evidence="12">The sequence shown here is derived from an EMBL/GenBank/DDBJ whole genome shotgun (WGS) entry which is preliminary data.</text>
</comment>
<dbReference type="SUPFAM" id="SSF51445">
    <property type="entry name" value="(Trans)glycosidases"/>
    <property type="match status" value="1"/>
</dbReference>
<evidence type="ECO:0000256" key="3">
    <source>
        <dbReference type="ARBA" id="ARBA00012756"/>
    </source>
</evidence>
<accession>A0ABQ0BMP7</accession>
<evidence type="ECO:0000256" key="5">
    <source>
        <dbReference type="ARBA" id="ARBA00022801"/>
    </source>
</evidence>
<keyword evidence="6" id="KW-0862">Zinc</keyword>
<dbReference type="Gene3D" id="2.60.40.1180">
    <property type="entry name" value="Golgi alpha-mannosidase II"/>
    <property type="match status" value="1"/>
</dbReference>
<dbReference type="SUPFAM" id="SSF52317">
    <property type="entry name" value="Class I glutamine amidotransferase-like"/>
    <property type="match status" value="1"/>
</dbReference>
<dbReference type="RefSeq" id="WP_256129513.1">
    <property type="nucleotide sequence ID" value="NZ_BAABZQ010000001.1"/>
</dbReference>
<dbReference type="EC" id="3.2.1.23" evidence="3 8"/>
<dbReference type="PANTHER" id="PTHR36447">
    <property type="entry name" value="BETA-GALACTOSIDASE GANA"/>
    <property type="match status" value="1"/>
</dbReference>
<dbReference type="Proteomes" id="UP001600941">
    <property type="component" value="Unassembled WGS sequence"/>
</dbReference>
<protein>
    <recommendedName>
        <fullName evidence="3 8">Beta-galactosidase</fullName>
        <shortName evidence="8">Beta-gal</shortName>
        <ecNumber evidence="3 8">3.2.1.23</ecNumber>
    </recommendedName>
</protein>
<sequence length="680" mass="78643">MELINGQKITLGTCYYPEHWDKNLWREDLERMKECGIEVVRIAEFAWSKIEPREGEFTYEFFNKFLDLAYEMNVKVIFCTPTATPPAWLTEKYPETLNAAIDGTLYRHGGRRHYNYNSPKYRELAKRIVEKSASHYGPHPAIIGWQIDNEINCEKSEFYSESDTAAFRIWLREKYNTLDTLNEAWGTVFWNQTYTDWSQIYVPRPTPSSSNNPHQVLDYTRFISDSACRFAALQSSVIRKYKKPEDFITTNGIFSNLDNHRMREESLDFITYDSYPNFAYCRDRFDQKEDSLRDRMWSRNLMEVRSISSNFGIMEQQSGANGWNTGMAAPTPKPGQMTLWTMQSIAHGADYISYFRWRTCTVGTEIYWHGLLDYSGRDNRRIAELKEIHKKTQCLSELAGSVYKAEAAVIRDYDNIWDSQLDTWHNAVEWQSQLSIFRAAQKTHTPLDYVYLRETTTIEQLQKYKVLFYPHPVLMSPERASLLEQYTAQGGTLIIGCRSAYKDMNGRCTTDCLPGLLKPLTGTDIPEYTLVSPEDTPPLINWDGQLLEAAVFNDQLTPALPNAQVLALYENCYYEGTPALIKNTIQKGTVYHYGAAFTEQAAEVFLEKLDLKTPYEAHFTLPPQCEIAPRTKDGTTYYFILNYSNTPAVICLPHQKKDLFTQTYAQGTITLPPYGVKVYQ</sequence>
<dbReference type="EMBL" id="BAABZQ010000001">
    <property type="protein sequence ID" value="GAA6497814.1"/>
    <property type="molecule type" value="Genomic_DNA"/>
</dbReference>
<keyword evidence="7 8" id="KW-0326">Glycosidase</keyword>
<gene>
    <name evidence="12" type="ORF">K340107D12_06300</name>
</gene>
<dbReference type="Gene3D" id="3.40.50.880">
    <property type="match status" value="1"/>
</dbReference>
<evidence type="ECO:0000259" key="10">
    <source>
        <dbReference type="Pfam" id="PF08532"/>
    </source>
</evidence>
<dbReference type="InterPro" id="IPR013738">
    <property type="entry name" value="Beta_galactosidase_Trimer"/>
</dbReference>
<evidence type="ECO:0000256" key="7">
    <source>
        <dbReference type="ARBA" id="ARBA00023295"/>
    </source>
</evidence>
<evidence type="ECO:0000256" key="6">
    <source>
        <dbReference type="ARBA" id="ARBA00022833"/>
    </source>
</evidence>
<keyword evidence="4" id="KW-0479">Metal-binding</keyword>
<feature type="domain" description="Beta-galactosidase trimerisation" evidence="10">
    <location>
        <begin position="405"/>
        <end position="609"/>
    </location>
</feature>
<dbReference type="CDD" id="cd03143">
    <property type="entry name" value="A4_beta-galactosidase_middle_domain"/>
    <property type="match status" value="1"/>
</dbReference>
<dbReference type="InterPro" id="IPR013529">
    <property type="entry name" value="Glyco_hydro_42_N"/>
</dbReference>
<feature type="domain" description="Beta-galactosidase C-terminal" evidence="11">
    <location>
        <begin position="626"/>
        <end position="680"/>
    </location>
</feature>
<keyword evidence="5 8" id="KW-0378">Hydrolase</keyword>
<feature type="domain" description="Glycoside hydrolase family 42 N-terminal" evidence="9">
    <location>
        <begin position="14"/>
        <end position="392"/>
    </location>
</feature>
<dbReference type="PANTHER" id="PTHR36447:SF2">
    <property type="entry name" value="BETA-GALACTOSIDASE YESZ"/>
    <property type="match status" value="1"/>
</dbReference>
<dbReference type="Pfam" id="PF08532">
    <property type="entry name" value="Glyco_hydro_42M"/>
    <property type="match status" value="1"/>
</dbReference>
<dbReference type="Gene3D" id="3.20.20.80">
    <property type="entry name" value="Glycosidases"/>
    <property type="match status" value="1"/>
</dbReference>
<evidence type="ECO:0000259" key="11">
    <source>
        <dbReference type="Pfam" id="PF08533"/>
    </source>
</evidence>
<evidence type="ECO:0000259" key="9">
    <source>
        <dbReference type="Pfam" id="PF02449"/>
    </source>
</evidence>
<dbReference type="InterPro" id="IPR013739">
    <property type="entry name" value="Beta_galactosidase_C"/>
</dbReference>
<dbReference type="InterPro" id="IPR017853">
    <property type="entry name" value="GH"/>
</dbReference>
<dbReference type="InterPro" id="IPR003476">
    <property type="entry name" value="Glyco_hydro_42"/>
</dbReference>
<organism evidence="12 13">
    <name type="scientific">Blautia parvula</name>
    <dbReference type="NCBI Taxonomy" id="2877527"/>
    <lineage>
        <taxon>Bacteria</taxon>
        <taxon>Bacillati</taxon>
        <taxon>Bacillota</taxon>
        <taxon>Clostridia</taxon>
        <taxon>Lachnospirales</taxon>
        <taxon>Lachnospiraceae</taxon>
        <taxon>Blautia</taxon>
    </lineage>
</organism>
<proteinExistence type="inferred from homology"/>
<dbReference type="Pfam" id="PF02449">
    <property type="entry name" value="Glyco_hydro_42"/>
    <property type="match status" value="1"/>
</dbReference>
<reference evidence="12 13" key="1">
    <citation type="submission" date="2024-04" db="EMBL/GenBank/DDBJ databases">
        <title>Defined microbial consortia suppress multidrug-resistant proinflammatory Enterobacteriaceae via ecological control.</title>
        <authorList>
            <person name="Furuichi M."/>
            <person name="Kawaguchi T."/>
            <person name="Pust M."/>
            <person name="Yasuma K."/>
            <person name="Plichta D."/>
            <person name="Hasegawa N."/>
            <person name="Ohya T."/>
            <person name="Bhattarai S."/>
            <person name="Sasajima S."/>
            <person name="Aoto Y."/>
            <person name="Tuganbaev T."/>
            <person name="Yaginuma M."/>
            <person name="Ueda M."/>
            <person name="Okahashi N."/>
            <person name="Amafuji K."/>
            <person name="Kiridooshi Y."/>
            <person name="Sugita K."/>
            <person name="Strazar M."/>
            <person name="Skelly A."/>
            <person name="Suda W."/>
            <person name="Hattori M."/>
            <person name="Nakamoto N."/>
            <person name="Caballero S."/>
            <person name="Norman J."/>
            <person name="Olle B."/>
            <person name="Tanoue T."/>
            <person name="Arita M."/>
            <person name="Bucci V."/>
            <person name="Atarashi K."/>
            <person name="Xavier R."/>
            <person name="Honda K."/>
        </authorList>
    </citation>
    <scope>NUCLEOTIDE SEQUENCE [LARGE SCALE GENOMIC DNA]</scope>
    <source>
        <strain evidence="13">k34-0107-D12</strain>
    </source>
</reference>
<dbReference type="Pfam" id="PF08533">
    <property type="entry name" value="Glyco_hydro_42C"/>
    <property type="match status" value="1"/>
</dbReference>
<comment type="similarity">
    <text evidence="2 8">Belongs to the glycosyl hydrolase 42 family.</text>
</comment>
<evidence type="ECO:0000256" key="1">
    <source>
        <dbReference type="ARBA" id="ARBA00001412"/>
    </source>
</evidence>
<comment type="catalytic activity">
    <reaction evidence="1 8">
        <text>Hydrolysis of terminal non-reducing beta-D-galactose residues in beta-D-galactosides.</text>
        <dbReference type="EC" id="3.2.1.23"/>
    </reaction>
</comment>
<evidence type="ECO:0000313" key="13">
    <source>
        <dbReference type="Proteomes" id="UP001600941"/>
    </source>
</evidence>
<name>A0ABQ0BMP7_9FIRM</name>
<evidence type="ECO:0000256" key="2">
    <source>
        <dbReference type="ARBA" id="ARBA00005940"/>
    </source>
</evidence>
<dbReference type="InterPro" id="IPR029062">
    <property type="entry name" value="Class_I_gatase-like"/>
</dbReference>
<dbReference type="PIRSF" id="PIRSF001084">
    <property type="entry name" value="B-galactosidase"/>
    <property type="match status" value="1"/>
</dbReference>
<evidence type="ECO:0000256" key="8">
    <source>
        <dbReference type="PIRNR" id="PIRNR001084"/>
    </source>
</evidence>
<keyword evidence="13" id="KW-1185">Reference proteome</keyword>
<dbReference type="InterPro" id="IPR013780">
    <property type="entry name" value="Glyco_hydro_b"/>
</dbReference>
<evidence type="ECO:0000256" key="4">
    <source>
        <dbReference type="ARBA" id="ARBA00022723"/>
    </source>
</evidence>
<evidence type="ECO:0000313" key="12">
    <source>
        <dbReference type="EMBL" id="GAA6497814.1"/>
    </source>
</evidence>